<accession>A0ACC3B2Q6</accession>
<keyword evidence="2" id="KW-1185">Reference proteome</keyword>
<dbReference type="EMBL" id="JAOPJF010000029">
    <property type="protein sequence ID" value="KAK1144660.1"/>
    <property type="molecule type" value="Genomic_DNA"/>
</dbReference>
<name>A0ACC3B2Q6_9EURO</name>
<comment type="caution">
    <text evidence="1">The sequence shown here is derived from an EMBL/GenBank/DDBJ whole genome shotgun (WGS) entry which is preliminary data.</text>
</comment>
<reference evidence="1 2" key="1">
    <citation type="journal article" date="2023" name="ACS Omega">
        <title>Identification of the Neoaspergillic Acid Biosynthesis Gene Cluster by Establishing an In Vitro CRISPR-Ribonucleoprotein Genetic System in Aspergillus melleus.</title>
        <authorList>
            <person name="Yuan B."/>
            <person name="Grau M.F."/>
            <person name="Murata R.M."/>
            <person name="Torok T."/>
            <person name="Venkateswaran K."/>
            <person name="Stajich J.E."/>
            <person name="Wang C.C.C."/>
        </authorList>
    </citation>
    <scope>NUCLEOTIDE SEQUENCE [LARGE SCALE GENOMIC DNA]</scope>
    <source>
        <strain evidence="1 2">IMV 1140</strain>
    </source>
</reference>
<dbReference type="Proteomes" id="UP001177260">
    <property type="component" value="Unassembled WGS sequence"/>
</dbReference>
<organism evidence="1 2">
    <name type="scientific">Aspergillus melleus</name>
    <dbReference type="NCBI Taxonomy" id="138277"/>
    <lineage>
        <taxon>Eukaryota</taxon>
        <taxon>Fungi</taxon>
        <taxon>Dikarya</taxon>
        <taxon>Ascomycota</taxon>
        <taxon>Pezizomycotina</taxon>
        <taxon>Eurotiomycetes</taxon>
        <taxon>Eurotiomycetidae</taxon>
        <taxon>Eurotiales</taxon>
        <taxon>Aspergillaceae</taxon>
        <taxon>Aspergillus</taxon>
        <taxon>Aspergillus subgen. Circumdati</taxon>
    </lineage>
</organism>
<sequence length="108" mass="11366">MAEKNPTGDPRASKAKSVSTGDNGSRADDAKNYELTGVPLVLVITGLGLAIFLMSLDSSIIATAIPRITSQFNSTSDIGWYGSAYSFAMCALQPIAGKLFASFAMKVR</sequence>
<evidence type="ECO:0000313" key="1">
    <source>
        <dbReference type="EMBL" id="KAK1144660.1"/>
    </source>
</evidence>
<protein>
    <submittedName>
        <fullName evidence="1">Uncharacterized protein</fullName>
    </submittedName>
</protein>
<evidence type="ECO:0000313" key="2">
    <source>
        <dbReference type="Proteomes" id="UP001177260"/>
    </source>
</evidence>
<gene>
    <name evidence="1" type="ORF">N8T08_004964</name>
</gene>
<proteinExistence type="predicted"/>